<evidence type="ECO:0000313" key="1">
    <source>
        <dbReference type="EMBL" id="UOK70210.1"/>
    </source>
</evidence>
<dbReference type="AlphaFoldDB" id="A0A9E6ZZK0"/>
<reference evidence="1" key="1">
    <citation type="submission" date="2021-09" db="EMBL/GenBank/DDBJ databases">
        <title>Network and meta-omics reveal the key degrader and cooperation patterns in an efficient 1,4-dioxane-degrading microbial community.</title>
        <authorList>
            <person name="Dai C."/>
        </authorList>
    </citation>
    <scope>NUCLEOTIDE SEQUENCE</scope>
    <source>
        <strain evidence="1">ZM13</strain>
    </source>
</reference>
<proteinExistence type="predicted"/>
<dbReference type="RefSeq" id="WP_244376614.1">
    <property type="nucleotide sequence ID" value="NZ_CP083239.1"/>
</dbReference>
<dbReference type="Proteomes" id="UP000831684">
    <property type="component" value="Chromosome"/>
</dbReference>
<dbReference type="KEGG" id="apol:K9D25_15935"/>
<evidence type="ECO:0000313" key="2">
    <source>
        <dbReference type="Proteomes" id="UP000831684"/>
    </source>
</evidence>
<organism evidence="1 2">
    <name type="scientific">Ancylobacter polymorphus</name>
    <dbReference type="NCBI Taxonomy" id="223390"/>
    <lineage>
        <taxon>Bacteria</taxon>
        <taxon>Pseudomonadati</taxon>
        <taxon>Pseudomonadota</taxon>
        <taxon>Alphaproteobacteria</taxon>
        <taxon>Hyphomicrobiales</taxon>
        <taxon>Xanthobacteraceae</taxon>
        <taxon>Ancylobacter</taxon>
    </lineage>
</organism>
<accession>A0A9E6ZZK0</accession>
<sequence length="88" mass="9654">MQPYEIVRKKLIKTDGEWRIAPEPPPADARTWIGNLAFVPGAATEVRKKVDAIKISFAADVLPAEGGAWVWAGISDLEKIVRALRTEG</sequence>
<protein>
    <submittedName>
        <fullName evidence="1">Uncharacterized protein</fullName>
    </submittedName>
</protein>
<gene>
    <name evidence="1" type="ORF">K9D25_15935</name>
</gene>
<name>A0A9E6ZZK0_9HYPH</name>
<dbReference type="EMBL" id="CP083239">
    <property type="protein sequence ID" value="UOK70210.1"/>
    <property type="molecule type" value="Genomic_DNA"/>
</dbReference>